<feature type="domain" description="SRCR" evidence="8">
    <location>
        <begin position="143"/>
        <end position="244"/>
    </location>
</feature>
<dbReference type="OMA" id="NLTQCGH"/>
<reference evidence="9" key="2">
    <citation type="submission" date="2025-09" db="UniProtKB">
        <authorList>
            <consortium name="Ensembl"/>
        </authorList>
    </citation>
    <scope>IDENTIFICATION</scope>
</reference>
<feature type="domain" description="SRCR" evidence="8">
    <location>
        <begin position="579"/>
        <end position="680"/>
    </location>
</feature>
<evidence type="ECO:0000256" key="4">
    <source>
        <dbReference type="ARBA" id="ARBA00022737"/>
    </source>
</evidence>
<feature type="disulfide bond" evidence="7">
    <location>
        <begin position="952"/>
        <end position="962"/>
    </location>
</feature>
<feature type="domain" description="SRCR" evidence="8">
    <location>
        <begin position="703"/>
        <end position="804"/>
    </location>
</feature>
<sequence length="1041" mass="109164">HWSEFRGHITEIGLTETCFPGETTENSVADGEVRLVNGGRSSCSGRVEIFIQGQWGTVCDDGWGLPDAQVVCRQLGCGRGLSAEARARFGPGQGPIFLDDINCSGNESNLTQCGHSGLGSHNCDHHEDAGVVCEENSVADGEVRLVNGGNSSCSGRVEIFIQGQWGTVCDDGWGLPDAQVVCRQLGCGRGLSAEARARFGPGQGPIFLDDINCSGNESNLTQCGHRGLGSHNCGHHEDAGVVCEENSVADGEVRLVNGGRSSCSGRVEIFIQGQWGTVCDDGWGLPDAQVVCRQLGCGRGLSAEARARFGPGQGPIFLDDINCSGNESNLTQCGHSGLGSHNCDHHEDAGVTCFAGETTENSVADGEVRLVNGGSSSCSGRVEIFIQGQWGTVCDDGWGLPDAQVVCRQLGCGNALFAPQQAFFGPGQGPIGLDDIHCIGHESILTQCGHSGLGSHNCGHHEDAGETTENSVADGEVRLVNGGNSSCSGRVEIFIQGQWGTVCDDGWGLPDAQVVCRQLGCGRGLSAESRARFGPGQGPIFLDDINCSGNESNLTQCGHSGLGSHNCDHHEDAGVVCEVRLVNGGNSSCSGRVEIFIQGHWGTVCDDGWGLPDAQVVCRQLGCGRGLSAESRARFGPGQGPIFLDDINCSGNESNLTQCGHRGLGSHNCGHHEDAGVVCEEQNMLKRTSSCSFGKNSVADGEVRLVNGGNSSCSGRVEIFIQGQWGTVCDDGWGLPDAQVVCRQLGCGRGLSAEARARFGPGQGPIFLDDINCSGNESNLTQCGHSGLGSHNCDHHEDAGVVCEVRLVNGGSSSCSGRVEIFIQGQWGTVCDDGWGLPDAQVVCRQLGCGNALFAPQQAFFGPETCFPGETTENSVADGEVRLVNGGNSSCSGRVEIFIQGQWGTVCDDGWGLPDAQVVCRQQLGCGRVLSAEARARFGQGQGLILLDDVNCSGNESNLTQCGHSGRGSHNCGHHEDAGVICEGNKHNEPVGNLVAVLVPSLFETKAVTICVTVKKIESFYMSKNLFFSEQFSLGLNVLNG</sequence>
<keyword evidence="6" id="KW-0325">Glycoprotein</keyword>
<evidence type="ECO:0000256" key="6">
    <source>
        <dbReference type="ARBA" id="ARBA00023180"/>
    </source>
</evidence>
<comment type="caution">
    <text evidence="7">Lacks conserved residue(s) required for the propagation of feature annotation.</text>
</comment>
<keyword evidence="5 7" id="KW-1015">Disulfide bond</keyword>
<dbReference type="PROSITE" id="PS00420">
    <property type="entry name" value="SRCR_1"/>
    <property type="match status" value="8"/>
</dbReference>
<feature type="domain" description="SRCR" evidence="8">
    <location>
        <begin position="368"/>
        <end position="469"/>
    </location>
</feature>
<evidence type="ECO:0000259" key="8">
    <source>
        <dbReference type="PROSITE" id="PS50287"/>
    </source>
</evidence>
<dbReference type="AlphaFoldDB" id="A0A8C5F600"/>
<feature type="disulfide bond" evidence="7">
    <location>
        <begin position="59"/>
        <end position="123"/>
    </location>
</feature>
<evidence type="ECO:0000256" key="1">
    <source>
        <dbReference type="ARBA" id="ARBA00004613"/>
    </source>
</evidence>
<feature type="disulfide bond" evidence="7">
    <location>
        <begin position="438"/>
        <end position="448"/>
    </location>
</feature>
<keyword evidence="10" id="KW-1185">Reference proteome</keyword>
<feature type="disulfide bond" evidence="7">
    <location>
        <begin position="279"/>
        <end position="343"/>
    </location>
</feature>
<dbReference type="PROSITE" id="PS50287">
    <property type="entry name" value="SRCR_2"/>
    <property type="match status" value="9"/>
</dbReference>
<feature type="disulfide bond" evidence="7">
    <location>
        <begin position="547"/>
        <end position="557"/>
    </location>
</feature>
<feature type="disulfide bond" evidence="7">
    <location>
        <begin position="169"/>
        <end position="233"/>
    </location>
</feature>
<feature type="domain" description="SRCR" evidence="8">
    <location>
        <begin position="881"/>
        <end position="983"/>
    </location>
</feature>
<feature type="disulfide bond" evidence="7">
    <location>
        <begin position="742"/>
        <end position="803"/>
    </location>
</feature>
<feature type="disulfide bond" evidence="7">
    <location>
        <begin position="292"/>
        <end position="353"/>
    </location>
</feature>
<feature type="disulfide bond" evidence="7">
    <location>
        <begin position="729"/>
        <end position="793"/>
    </location>
</feature>
<feature type="disulfide bond" evidence="7">
    <location>
        <begin position="323"/>
        <end position="333"/>
    </location>
</feature>
<feature type="domain" description="SRCR" evidence="8">
    <location>
        <begin position="477"/>
        <end position="578"/>
    </location>
</feature>
<dbReference type="Proteomes" id="UP000694546">
    <property type="component" value="Chromosome 3"/>
</dbReference>
<feature type="disulfide bond" evidence="7">
    <location>
        <begin position="516"/>
        <end position="577"/>
    </location>
</feature>
<feature type="disulfide bond" evidence="7">
    <location>
        <begin position="213"/>
        <end position="223"/>
    </location>
</feature>
<evidence type="ECO:0000256" key="7">
    <source>
        <dbReference type="PROSITE-ProRule" id="PRU00196"/>
    </source>
</evidence>
<feature type="domain" description="SRCR" evidence="8">
    <location>
        <begin position="33"/>
        <end position="134"/>
    </location>
</feature>
<feature type="disulfide bond" evidence="7">
    <location>
        <begin position="72"/>
        <end position="133"/>
    </location>
</feature>
<feature type="disulfide bond" evidence="7">
    <location>
        <begin position="182"/>
        <end position="243"/>
    </location>
</feature>
<evidence type="ECO:0000256" key="2">
    <source>
        <dbReference type="ARBA" id="ARBA00022525"/>
    </source>
</evidence>
<dbReference type="SMART" id="SM00202">
    <property type="entry name" value="SR"/>
    <property type="match status" value="9"/>
</dbReference>
<dbReference type="GeneTree" id="ENSGT00940000162108"/>
<evidence type="ECO:0000256" key="3">
    <source>
        <dbReference type="ARBA" id="ARBA00022729"/>
    </source>
</evidence>
<feature type="disulfide bond" evidence="7">
    <location>
        <begin position="618"/>
        <end position="679"/>
    </location>
</feature>
<feature type="disulfide bond" evidence="7">
    <location>
        <begin position="605"/>
        <end position="669"/>
    </location>
</feature>
<dbReference type="SUPFAM" id="SSF56487">
    <property type="entry name" value="SRCR-like"/>
    <property type="match status" value="9"/>
</dbReference>
<dbReference type="GO" id="GO:0005886">
    <property type="term" value="C:plasma membrane"/>
    <property type="evidence" value="ECO:0007669"/>
    <property type="project" value="TreeGrafter"/>
</dbReference>
<organism evidence="9 10">
    <name type="scientific">Gadus morhua</name>
    <name type="common">Atlantic cod</name>
    <dbReference type="NCBI Taxonomy" id="8049"/>
    <lineage>
        <taxon>Eukaryota</taxon>
        <taxon>Metazoa</taxon>
        <taxon>Chordata</taxon>
        <taxon>Craniata</taxon>
        <taxon>Vertebrata</taxon>
        <taxon>Euteleostomi</taxon>
        <taxon>Actinopterygii</taxon>
        <taxon>Neopterygii</taxon>
        <taxon>Teleostei</taxon>
        <taxon>Neoteleostei</taxon>
        <taxon>Acanthomorphata</taxon>
        <taxon>Zeiogadaria</taxon>
        <taxon>Gadariae</taxon>
        <taxon>Gadiformes</taxon>
        <taxon>Gadoidei</taxon>
        <taxon>Gadidae</taxon>
        <taxon>Gadus</taxon>
    </lineage>
</organism>
<dbReference type="GO" id="GO:0031638">
    <property type="term" value="P:zymogen activation"/>
    <property type="evidence" value="ECO:0007669"/>
    <property type="project" value="TreeGrafter"/>
</dbReference>
<evidence type="ECO:0000256" key="5">
    <source>
        <dbReference type="ARBA" id="ARBA00023157"/>
    </source>
</evidence>
<evidence type="ECO:0000313" key="9">
    <source>
        <dbReference type="Ensembl" id="ENSGMOP00000008595.2"/>
    </source>
</evidence>
<keyword evidence="4" id="KW-0677">Repeat</keyword>
<proteinExistence type="predicted"/>
<accession>A0A8C5F600</accession>
<feature type="disulfide bond" evidence="7">
    <location>
        <begin position="394"/>
        <end position="458"/>
    </location>
</feature>
<feature type="disulfide bond" evidence="7">
    <location>
        <begin position="773"/>
        <end position="783"/>
    </location>
</feature>
<keyword evidence="3" id="KW-0732">Signal</keyword>
<comment type="subcellular location">
    <subcellularLocation>
        <location evidence="1">Secreted</location>
    </subcellularLocation>
</comment>
<name>A0A8C5F600_GADMO</name>
<feature type="domain" description="SRCR" evidence="8">
    <location>
        <begin position="253"/>
        <end position="354"/>
    </location>
</feature>
<dbReference type="GO" id="GO:0005615">
    <property type="term" value="C:extracellular space"/>
    <property type="evidence" value="ECO:0007669"/>
    <property type="project" value="TreeGrafter"/>
</dbReference>
<dbReference type="PANTHER" id="PTHR48071:SF15">
    <property type="entry name" value="SRCR DOMAIN-CONTAINING PROTEIN"/>
    <property type="match status" value="1"/>
</dbReference>
<dbReference type="GO" id="GO:0004252">
    <property type="term" value="F:serine-type endopeptidase activity"/>
    <property type="evidence" value="ECO:0007669"/>
    <property type="project" value="TreeGrafter"/>
</dbReference>
<dbReference type="Gene3D" id="3.10.250.10">
    <property type="entry name" value="SRCR-like domain"/>
    <property type="match status" value="9"/>
</dbReference>
<dbReference type="PANTHER" id="PTHR48071">
    <property type="entry name" value="SRCR DOMAIN-CONTAINING PROTEIN"/>
    <property type="match status" value="1"/>
</dbReference>
<dbReference type="Ensembl" id="ENSGMOT00000008836.2">
    <property type="protein sequence ID" value="ENSGMOP00000008595.2"/>
    <property type="gene ID" value="ENSGMOG00000008025.2"/>
</dbReference>
<keyword evidence="2" id="KW-0964">Secreted</keyword>
<dbReference type="InterPro" id="IPR001190">
    <property type="entry name" value="SRCR"/>
</dbReference>
<feature type="domain" description="SRCR" evidence="8">
    <location>
        <begin position="805"/>
        <end position="862"/>
    </location>
</feature>
<reference evidence="9" key="1">
    <citation type="submission" date="2025-08" db="UniProtKB">
        <authorList>
            <consortium name="Ensembl"/>
        </authorList>
    </citation>
    <scope>IDENTIFICATION</scope>
</reference>
<dbReference type="PRINTS" id="PR00258">
    <property type="entry name" value="SPERACTRCPTR"/>
</dbReference>
<dbReference type="InterPro" id="IPR036772">
    <property type="entry name" value="SRCR-like_dom_sf"/>
</dbReference>
<evidence type="ECO:0000313" key="10">
    <source>
        <dbReference type="Proteomes" id="UP000694546"/>
    </source>
</evidence>
<feature type="disulfide bond" evidence="7">
    <location>
        <begin position="503"/>
        <end position="567"/>
    </location>
</feature>
<protein>
    <recommendedName>
        <fullName evidence="8">SRCR domain-containing protein</fullName>
    </recommendedName>
</protein>
<dbReference type="Pfam" id="PF00530">
    <property type="entry name" value="SRCR"/>
    <property type="match status" value="9"/>
</dbReference>
<feature type="disulfide bond" evidence="7">
    <location>
        <begin position="103"/>
        <end position="113"/>
    </location>
</feature>
<feature type="disulfide bond" evidence="7">
    <location>
        <begin position="649"/>
        <end position="659"/>
    </location>
</feature>